<feature type="transmembrane region" description="Helical" evidence="12">
    <location>
        <begin position="680"/>
        <end position="700"/>
    </location>
</feature>
<feature type="compositionally biased region" description="Acidic residues" evidence="11">
    <location>
        <begin position="2023"/>
        <end position="2032"/>
    </location>
</feature>
<keyword evidence="5 12" id="KW-0812">Transmembrane</keyword>
<feature type="region of interest" description="Disordered" evidence="11">
    <location>
        <begin position="1675"/>
        <end position="1695"/>
    </location>
</feature>
<feature type="transmembrane region" description="Helical" evidence="12">
    <location>
        <begin position="956"/>
        <end position="976"/>
    </location>
</feature>
<evidence type="ECO:0000256" key="3">
    <source>
        <dbReference type="ARBA" id="ARBA00022448"/>
    </source>
</evidence>
<dbReference type="Pfam" id="PF24874">
    <property type="entry name" value="Piezo_THU9_anchor"/>
    <property type="match status" value="2"/>
</dbReference>
<feature type="transmembrane region" description="Helical" evidence="12">
    <location>
        <begin position="59"/>
        <end position="79"/>
    </location>
</feature>
<evidence type="ECO:0000256" key="11">
    <source>
        <dbReference type="SAM" id="MobiDB-lite"/>
    </source>
</evidence>
<feature type="transmembrane region" description="Helical" evidence="12">
    <location>
        <begin position="1192"/>
        <end position="1214"/>
    </location>
</feature>
<keyword evidence="8 12" id="KW-0472">Membrane</keyword>
<dbReference type="GO" id="GO:0005886">
    <property type="term" value="C:plasma membrane"/>
    <property type="evidence" value="ECO:0007669"/>
    <property type="project" value="UniProtKB-SubCell"/>
</dbReference>
<keyword evidence="10" id="KW-0175">Coiled coil</keyword>
<feature type="domain" description="Piezo non-specific cation channel cap" evidence="13">
    <location>
        <begin position="2740"/>
        <end position="3028"/>
    </location>
</feature>
<comment type="similarity">
    <text evidence="2">Belongs to the PIEZO (TC 1.A.75) family.</text>
</comment>
<dbReference type="InterPro" id="IPR056769">
    <property type="entry name" value="Piezo_TM1-24"/>
</dbReference>
<feature type="transmembrane region" description="Helical" evidence="12">
    <location>
        <begin position="2680"/>
        <end position="2704"/>
    </location>
</feature>
<feature type="domain" description="Piezo transmembrane helical unit" evidence="15">
    <location>
        <begin position="2158"/>
        <end position="2279"/>
    </location>
</feature>
<feature type="compositionally biased region" description="Acidic residues" evidence="11">
    <location>
        <begin position="1933"/>
        <end position="2009"/>
    </location>
</feature>
<feature type="transmembrane region" description="Helical" evidence="12">
    <location>
        <begin position="2203"/>
        <end position="2221"/>
    </location>
</feature>
<feature type="transmembrane region" description="Helical" evidence="12">
    <location>
        <begin position="1140"/>
        <end position="1158"/>
    </location>
</feature>
<evidence type="ECO:0000256" key="7">
    <source>
        <dbReference type="ARBA" id="ARBA00023065"/>
    </source>
</evidence>
<evidence type="ECO:0000256" key="5">
    <source>
        <dbReference type="ARBA" id="ARBA00022692"/>
    </source>
</evidence>
<evidence type="ECO:0000256" key="2">
    <source>
        <dbReference type="ARBA" id="ARBA00007821"/>
    </source>
</evidence>
<feature type="transmembrane region" description="Helical" evidence="12">
    <location>
        <begin position="262"/>
        <end position="281"/>
    </location>
</feature>
<comment type="subcellular location">
    <subcellularLocation>
        <location evidence="1">Cell membrane</location>
        <topology evidence="1">Multi-pass membrane protein</topology>
    </subcellularLocation>
</comment>
<feature type="region of interest" description="Disordered" evidence="11">
    <location>
        <begin position="150"/>
        <end position="217"/>
    </location>
</feature>
<feature type="transmembrane region" description="Helical" evidence="12">
    <location>
        <begin position="1371"/>
        <end position="1390"/>
    </location>
</feature>
<feature type="transmembrane region" description="Helical" evidence="12">
    <location>
        <begin position="2441"/>
        <end position="2463"/>
    </location>
</feature>
<dbReference type="InterPro" id="IPR056768">
    <property type="entry name" value="THU_Piezo"/>
</dbReference>
<feature type="transmembrane region" description="Helical" evidence="12">
    <location>
        <begin position="2546"/>
        <end position="2566"/>
    </location>
</feature>
<reference evidence="19" key="1">
    <citation type="submission" date="2025-08" db="UniProtKB">
        <authorList>
            <consortium name="RefSeq"/>
        </authorList>
    </citation>
    <scope>IDENTIFICATION</scope>
    <source>
        <strain evidence="19">Wakin</strain>
        <tissue evidence="19">Muscle</tissue>
    </source>
</reference>
<evidence type="ECO:0000256" key="4">
    <source>
        <dbReference type="ARBA" id="ARBA00022475"/>
    </source>
</evidence>
<feature type="compositionally biased region" description="Basic and acidic residues" evidence="11">
    <location>
        <begin position="1684"/>
        <end position="1695"/>
    </location>
</feature>
<dbReference type="GO" id="GO:0008381">
    <property type="term" value="F:mechanosensitive monoatomic ion channel activity"/>
    <property type="evidence" value="ECO:0007669"/>
    <property type="project" value="InterPro"/>
</dbReference>
<feature type="domain" description="Piezo TM1-24" evidence="16">
    <location>
        <begin position="26"/>
        <end position="397"/>
    </location>
</feature>
<evidence type="ECO:0000256" key="6">
    <source>
        <dbReference type="ARBA" id="ARBA00022989"/>
    </source>
</evidence>
<feature type="transmembrane region" description="Helical" evidence="12">
    <location>
        <begin position="2941"/>
        <end position="2961"/>
    </location>
</feature>
<feature type="region of interest" description="Disordered" evidence="11">
    <location>
        <begin position="477"/>
        <end position="519"/>
    </location>
</feature>
<proteinExistence type="inferred from homology"/>
<feature type="transmembrane region" description="Helical" evidence="12">
    <location>
        <begin position="2178"/>
        <end position="2197"/>
    </location>
</feature>
<feature type="transmembrane region" description="Helical" evidence="12">
    <location>
        <begin position="1164"/>
        <end position="1180"/>
    </location>
</feature>
<gene>
    <name evidence="19" type="primary">piezo2b</name>
</gene>
<feature type="domain" description="Piezo TM25-28" evidence="14">
    <location>
        <begin position="1290"/>
        <end position="1654"/>
    </location>
</feature>
<protein>
    <submittedName>
        <fullName evidence="19">Piezo-type mechanosensitive ion channel component 2 isoform X1</fullName>
    </submittedName>
</protein>
<dbReference type="RefSeq" id="XP_026061313.1">
    <property type="nucleotide sequence ID" value="XM_026205528.1"/>
</dbReference>
<evidence type="ECO:0000259" key="16">
    <source>
        <dbReference type="Pfam" id="PF24871"/>
    </source>
</evidence>
<dbReference type="InterPro" id="IPR027272">
    <property type="entry name" value="Piezo"/>
</dbReference>
<feature type="compositionally biased region" description="Acidic residues" evidence="11">
    <location>
        <begin position="160"/>
        <end position="215"/>
    </location>
</feature>
<keyword evidence="18" id="KW-1185">Reference proteome</keyword>
<sequence length="3031" mass="350497">MASEVVCGLIFRVLLPVCLAAACLFRYNGLSFIYLLYLLLIPLFPEPSSITMQGYTGHLLKSLCFCSMTFLFIHIVYQITIHSLLAANSIDSEFNCSAWEKSIRQIGFESVIGADAGNGIRVFLPDIGMFMASLSVWLLCRKLVHKRPSEEMAQDNHDFEPEEKEEDDEKVEDDEEEEDEMLYDEDFDAEDEAEEEDVDGGGLEEEEEEEEEEVQESTKMKILRRVAGVANKLKEIIGNLITTAGQVVVTILLGLTGVTLPSLSSAVYFFVFLGLCTWWSLCKTFDKLLFSCLCVLMAIFSAGHLIILYSNQFQFLQEAISLNDSYTSVFGISSIVRTDCSSTWKLAVNSGLSWHHFVNPIMLLVLYYTLATLIRLWLQDPMIMQESEEEEINEGNETAGNSFVHSLIGKRLLWWKAHQKTEERNLISTQDGYSTSEVAVINSNGTSFDYVSAVPIDNGPVSLDIYSTPQYKVDQPVEFEEKTDENTNEILDSQLEEEEEKTDAEEEEEEEEEEQGGPPGALVKVFKFIMKQSYICALIAMMAWSITYVSWLTFVFLLWSCTLWMVRDRRKYAMMTSPFMVAYGNLLLVLQYIWCFERLDPVPGFFLKMEVPFTELSTKVLCQLSFWLLLRQTLMERQQKMEEEAALCDVQIDEQKKEEEKEQEEEEGDENDLMHVIGKLVMALLVKYWIYVCGGMFFFVSFEGKMVMYKIIYMMMFLSCVALYQVHYEWWRRILKYFWMSVVMYTMLVLILIYTCQFENAIATWTRMTGIREEGLKAMGLEKYILSDLFTRIFIPTSFLLVCILHLHYFHDRFLQLTDLKAVISKEQSTIYSYTKVSGRIYLIVDRLAHPDGSLADLTMMSTSPEPLLKEEKERESMDKVLVVDCVEEEEKKKESLSIHSAHLSSQEDIQQFSATTDPELPSEQSSDLKNKWHLVVDRLTVLFLRFLEYFHKLKLFIWWLLEMHIIKIVSTYIILLSVKEVSLLNYVFLISWAFALPYQQFRVLASSICTIWTCVIIVCKLFYQLETIRPDNYSSICTMPLNYTENQKMDMNYSLLYRKPVDPANWVGLEKFVDILPNLRNNLLMLAILAFEVTIYRHQEFFRLRNKLSPPPSRTIFHDITRQHLDYSIINCAKYFINYFFYKFGLEVCFLLAINVMGQRMDFYSMLHGLALAVVMYRRRRKAIAEIWPKYCCFLACMITFQYFICIGIPPAACKDYPWRFPGSMMDSDVIKWLYLPDFHTQPNSMFLVYDFMLLLCASLQRQVFEDENKAAVRLMAGDNVEICRDLDAASFSVHNPVPDFIHCRSYLDMLKVIMFSYLFWFVLTIIFITGTTRISVFCMGYLVACFYFLLFGGDLLLKPIKKILRYWDFLIAYNVFVITMKNVFAILACGYIKHLVKNSCWLVQLLSLACTIKEYKALEGVSLDGCEVPRDEAGIIWDSICFTFLLLQRRVFMSYYFLHVVADIRAGQILASRGAELFQASIVKVVRARLEEEKRSMEQLKRQMDRIKTRQQKFKRGKEKMLSMAQVSGDEQKLVQPDDNEDDDDEKKKNKVQKKQWWRPWVDHASMVRSGDYYLFETDSEEEEEEEEKKEEELPKRSAFLRAIRKFASALVALPRSIIKLPKTVLQYLIRAAKFVYHTWIADSKAALKERGKGRRHFWKRYGRRRRKDKKDGHVAIEIGEEDRQSSEEDKTDGPDNIIKRVFNIIKFTWVLFLTTVESITKWLNSVCREYIDISTVLRIERCMLTREVKKGNVPSRESIHVYYKKQMKLNGSRESGLDRISEEDSCSNRARRRRVDHSLDSFASRDSMSSAYTEATMLLSCQSTLDDLDDMPQNIPKTSERARPKLRKMYGLDMSNSSADSGSSVMSSEATQCITLFSRQGTNDTIDEVEDEKEQVQVKEDETAETVEDKPERADHEELKEEEVKQEAANELEEEETQEVTGELPEEEKQEETDEPEEEVTQEGTDEPAEEEQEATDEPAEDATGDVEEEIQWDLVDPEEAVEDDQVPQLDCEEHREEEQYITEDEDGEQPIRQDEGESSGLENVVSGQLFTPDTDAPNTSDADVPPSYSKAVSFDRLSVSSDESDSDKRLMLMTPDSRSDLDDPLLPSMTTDLTASELLLNKMFYDEELENSERFYKSQPLGLQLCYALYNLLVAHSEMVCFLVIILNHMISASMVTLVLPILIFLWAMLSVPRPSKRFWMTAIVYTEVTIVIKYFFQFSFFPFNQNLKVNEGKPYHPPNIIGTEKKEGYVHYDLIQLLALFFHRSILKCHGLWDEDDPKASHKDEGLHRDDSVDEGKMAVVIPAEEEKKSSPAYSLKSVNLGRSVDSSQVHVQILYPEHRPHLRRQSTCGSHLSRRSSVRSKRGSTSTRNSVHRENSSTEPEVPQKSRKELIMEKIREQLIKAKVYVIKKLVEFYQPIRQFFYNLIHPEYNAVTDVYVLMFLADTVDFIIIVFGFWAFGKHQGGADITSSLSEDQVPGPFLVMVLIQFGTMVVDRALYLRKTVMGKVIFQVVLVFGIHFWMFFILPGITERRFSQNPIAQLWYFVKCIYFGLSAYQIRCGYPTRILGNFLTKSYNYVNLFLFQGFRLIPFLTELRAVMDWVWTDTTLSLSSWICVEDIYAHIFILKCWRESEKVRKREIAGSFLQRQHPEHLCVCVVWQRNPQPRGQKKKKVVKYGMGGMIVMLLICIVWFPLLFMSLVKSVAGVVNTPLDVSVTLTLGGLQPIFTMSAQQNHLKTVSPAEFAEFVKKYSSDANALQFLESYIPEDLTIAQLEGSSNSLWTISPPSKENLIKMLSKSTETFPLTFAWSIQRNLSLGAKVETAIGKHYIDLDEITRSKLTNLLNGTEQKEVNITNIFPRYIRAPSDSNAKPIEQLYLGKQYMNITLSLHKSNQNSTEGLQEWWIVKQTERGPISLKDGNESGLELYIISDQVSPPSLGFLAGYGIMGLYMSVVLVIGKFVREFFSGISHTIMFEELPNVDRILKLCTDIFLVRETGELDLEEDLYAKLIFLYRSPETMIKWTREKSE</sequence>
<evidence type="ECO:0000259" key="15">
    <source>
        <dbReference type="Pfam" id="PF23188"/>
    </source>
</evidence>
<dbReference type="CTD" id="100534973"/>
<feature type="transmembrane region" description="Helical" evidence="12">
    <location>
        <begin position="789"/>
        <end position="810"/>
    </location>
</feature>
<dbReference type="PANTHER" id="PTHR47049:SF6">
    <property type="entry name" value="PIEZO-TYPE MECHANOSENSITIVE ION CHANNEL COMPONENT"/>
    <property type="match status" value="1"/>
</dbReference>
<feature type="compositionally biased region" description="Basic and acidic residues" evidence="11">
    <location>
        <begin position="1897"/>
        <end position="1931"/>
    </location>
</feature>
<dbReference type="Pfam" id="PF15917">
    <property type="entry name" value="Piezo_TM25-28"/>
    <property type="match status" value="1"/>
</dbReference>
<evidence type="ECO:0000256" key="12">
    <source>
        <dbReference type="SAM" id="Phobius"/>
    </source>
</evidence>
<feature type="domain" description="Piezo THU9 and anchor" evidence="17">
    <location>
        <begin position="2661"/>
        <end position="2702"/>
    </location>
</feature>
<dbReference type="InterPro" id="IPR031334">
    <property type="entry name" value="Piezo_cap_dom"/>
</dbReference>
<feature type="transmembrane region" description="Helical" evidence="12">
    <location>
        <begin position="579"/>
        <end position="599"/>
    </location>
</feature>
<feature type="coiled-coil region" evidence="10">
    <location>
        <begin position="1485"/>
        <end position="1519"/>
    </location>
</feature>
<feature type="domain" description="Piezo THU9 and anchor" evidence="17">
    <location>
        <begin position="2439"/>
        <end position="2644"/>
    </location>
</feature>
<feature type="transmembrane region" description="Helical" evidence="12">
    <location>
        <begin position="737"/>
        <end position="755"/>
    </location>
</feature>
<feature type="transmembrane region" description="Helical" evidence="12">
    <location>
        <begin position="1336"/>
        <end position="1359"/>
    </location>
</feature>
<dbReference type="Proteomes" id="UP000515129">
    <property type="component" value="Chromosome 27"/>
</dbReference>
<feature type="compositionally biased region" description="Polar residues" evidence="11">
    <location>
        <begin position="2049"/>
        <end position="2065"/>
    </location>
</feature>
<dbReference type="InterPro" id="IPR031805">
    <property type="entry name" value="Piezo_TM25-28"/>
</dbReference>
<evidence type="ECO:0000259" key="13">
    <source>
        <dbReference type="Pfam" id="PF12166"/>
    </source>
</evidence>
<evidence type="ECO:0000256" key="10">
    <source>
        <dbReference type="SAM" id="Coils"/>
    </source>
</evidence>
<evidence type="ECO:0000256" key="9">
    <source>
        <dbReference type="ARBA" id="ARBA00023303"/>
    </source>
</evidence>
<evidence type="ECO:0000259" key="17">
    <source>
        <dbReference type="Pfam" id="PF24874"/>
    </source>
</evidence>
<keyword evidence="7" id="KW-0406">Ion transport</keyword>
<dbReference type="PANTHER" id="PTHR47049">
    <property type="entry name" value="PIEZO-TYPE MECHANOSENSITIVE ION CHANNEL HOMOLOG"/>
    <property type="match status" value="1"/>
</dbReference>
<keyword evidence="3" id="KW-0813">Transport</keyword>
<feature type="compositionally biased region" description="Acidic residues" evidence="11">
    <location>
        <begin position="494"/>
        <end position="515"/>
    </location>
</feature>
<dbReference type="Pfam" id="PF23188">
    <property type="entry name" value="THU_Piezo1"/>
    <property type="match status" value="1"/>
</dbReference>
<feature type="transmembrane region" description="Helical" evidence="12">
    <location>
        <begin position="288"/>
        <end position="309"/>
    </location>
</feature>
<dbReference type="OrthoDB" id="303066at2759"/>
<dbReference type="KEGG" id="caua:113045277"/>
<evidence type="ECO:0000256" key="8">
    <source>
        <dbReference type="ARBA" id="ARBA00023136"/>
    </source>
</evidence>
<evidence type="ECO:0000259" key="14">
    <source>
        <dbReference type="Pfam" id="PF15917"/>
    </source>
</evidence>
<feature type="compositionally biased region" description="Acidic residues" evidence="11">
    <location>
        <begin position="477"/>
        <end position="487"/>
    </location>
</feature>
<feature type="transmembrane region" description="Helical" evidence="12">
    <location>
        <begin position="2483"/>
        <end position="2503"/>
    </location>
</feature>
<dbReference type="Pfam" id="PF24871">
    <property type="entry name" value="Piezo_TM1-24"/>
    <property type="match status" value="2"/>
</dbReference>
<dbReference type="InterPro" id="IPR056770">
    <property type="entry name" value="Piezo_THU9_anchor"/>
</dbReference>
<accession>A0A6P6JNN8</accession>
<feature type="transmembrane region" description="Helical" evidence="12">
    <location>
        <begin position="534"/>
        <end position="559"/>
    </location>
</feature>
<evidence type="ECO:0000313" key="18">
    <source>
        <dbReference type="Proteomes" id="UP000515129"/>
    </source>
</evidence>
<feature type="region of interest" description="Disordered" evidence="11">
    <location>
        <begin position="2348"/>
        <end position="2392"/>
    </location>
</feature>
<organism evidence="18 19">
    <name type="scientific">Carassius auratus</name>
    <name type="common">Goldfish</name>
    <dbReference type="NCBI Taxonomy" id="7957"/>
    <lineage>
        <taxon>Eukaryota</taxon>
        <taxon>Metazoa</taxon>
        <taxon>Chordata</taxon>
        <taxon>Craniata</taxon>
        <taxon>Vertebrata</taxon>
        <taxon>Euteleostomi</taxon>
        <taxon>Actinopterygii</taxon>
        <taxon>Neopterygii</taxon>
        <taxon>Teleostei</taxon>
        <taxon>Ostariophysi</taxon>
        <taxon>Cypriniformes</taxon>
        <taxon>Cyprinidae</taxon>
        <taxon>Cyprininae</taxon>
        <taxon>Carassius</taxon>
    </lineage>
</organism>
<feature type="transmembrane region" description="Helical" evidence="12">
    <location>
        <begin position="2512"/>
        <end position="2534"/>
    </location>
</feature>
<feature type="region of interest" description="Disordered" evidence="11">
    <location>
        <begin position="1886"/>
        <end position="2072"/>
    </location>
</feature>
<feature type="domain" description="Piezo TM1-24" evidence="16">
    <location>
        <begin position="475"/>
        <end position="816"/>
    </location>
</feature>
<evidence type="ECO:0000256" key="1">
    <source>
        <dbReference type="ARBA" id="ARBA00004651"/>
    </source>
</evidence>
<feature type="transmembrane region" description="Helical" evidence="12">
    <location>
        <begin position="357"/>
        <end position="378"/>
    </location>
</feature>
<feature type="compositionally biased region" description="Basic and acidic residues" evidence="11">
    <location>
        <begin position="150"/>
        <end position="159"/>
    </location>
</feature>
<feature type="transmembrane region" description="Helical" evidence="12">
    <location>
        <begin position="236"/>
        <end position="256"/>
    </location>
</feature>
<keyword evidence="6 12" id="KW-1133">Transmembrane helix</keyword>
<feature type="transmembrane region" description="Helical" evidence="12">
    <location>
        <begin position="2151"/>
        <end position="2171"/>
    </location>
</feature>
<keyword evidence="9" id="KW-0407">Ion channel</keyword>
<feature type="compositionally biased region" description="Basic residues" evidence="11">
    <location>
        <begin position="2358"/>
        <end position="2368"/>
    </location>
</feature>
<feature type="transmembrane region" description="Helical" evidence="12">
    <location>
        <begin position="1004"/>
        <end position="1024"/>
    </location>
</feature>
<feature type="transmembrane region" description="Helical" evidence="12">
    <location>
        <begin position="1311"/>
        <end position="1330"/>
    </location>
</feature>
<feature type="transmembrane region" description="Helical" evidence="12">
    <location>
        <begin position="1248"/>
        <end position="1266"/>
    </location>
</feature>
<feature type="compositionally biased region" description="Basic and acidic residues" evidence="11">
    <location>
        <begin position="2377"/>
        <end position="2392"/>
    </location>
</feature>
<keyword evidence="4" id="KW-1003">Cell membrane</keyword>
<feature type="region of interest" description="Disordered" evidence="11">
    <location>
        <begin position="1525"/>
        <end position="1553"/>
    </location>
</feature>
<evidence type="ECO:0000313" key="19">
    <source>
        <dbReference type="RefSeq" id="XP_026061313.1"/>
    </source>
</evidence>
<name>A0A6P6JNN8_CARAU</name>
<dbReference type="Pfam" id="PF12166">
    <property type="entry name" value="Piezo_cap"/>
    <property type="match status" value="1"/>
</dbReference>
<feature type="transmembrane region" description="Helical" evidence="12">
    <location>
        <begin position="706"/>
        <end position="725"/>
    </location>
</feature>